<dbReference type="PANTHER" id="PTHR45339">
    <property type="entry name" value="HYBRID SIGNAL TRANSDUCTION HISTIDINE KINASE J"/>
    <property type="match status" value="1"/>
</dbReference>
<dbReference type="SUPFAM" id="SSF52172">
    <property type="entry name" value="CheY-like"/>
    <property type="match status" value="1"/>
</dbReference>
<dbReference type="InterPro" id="IPR011006">
    <property type="entry name" value="CheY-like_superfamily"/>
</dbReference>
<reference evidence="15" key="1">
    <citation type="submission" date="2016-10" db="EMBL/GenBank/DDBJ databases">
        <authorList>
            <person name="Varghese N."/>
            <person name="Submissions S."/>
        </authorList>
    </citation>
    <scope>NUCLEOTIDE SEQUENCE [LARGE SCALE GENOMIC DNA]</scope>
    <source>
        <strain evidence="15">DSM 23095</strain>
    </source>
</reference>
<keyword evidence="9" id="KW-0472">Membrane</keyword>
<keyword evidence="5" id="KW-0547">Nucleotide-binding</keyword>
<keyword evidence="6" id="KW-0067">ATP-binding</keyword>
<organism evidence="14 15">
    <name type="scientific">Algoriphagus faecimaris</name>
    <dbReference type="NCBI Taxonomy" id="686796"/>
    <lineage>
        <taxon>Bacteria</taxon>
        <taxon>Pseudomonadati</taxon>
        <taxon>Bacteroidota</taxon>
        <taxon>Cytophagia</taxon>
        <taxon>Cytophagales</taxon>
        <taxon>Cyclobacteriaceae</taxon>
        <taxon>Algoriphagus</taxon>
    </lineage>
</organism>
<evidence type="ECO:0000256" key="4">
    <source>
        <dbReference type="ARBA" id="ARBA00022692"/>
    </source>
</evidence>
<dbReference type="Pfam" id="PF00072">
    <property type="entry name" value="Response_reg"/>
    <property type="match status" value="1"/>
</dbReference>
<dbReference type="PANTHER" id="PTHR45339:SF1">
    <property type="entry name" value="HYBRID SIGNAL TRANSDUCTION HISTIDINE KINASE J"/>
    <property type="match status" value="1"/>
</dbReference>
<evidence type="ECO:0000256" key="9">
    <source>
        <dbReference type="ARBA" id="ARBA00023136"/>
    </source>
</evidence>
<sequence length="251" mass="28901">MKSKRVLIVEDNDLNRKLFENLIGQLWGFESASNGKEAVEKVKQSDFDLILMDIQMPEMDGISAMKEIRLLGKTNPPIVAITAFADNGDRDTFLKQGFDEFIAKPIRPREFLEVLERMIQGGRLESANPSEEIAEMDKILDLSVVKQLMKYNSPKIIRSVFEDFIRESYRLINESQAQVKANDFEELAKTIHIIKGNSGTLGANRIYTQAFNIEKQLKDNLTINFEEKIQNLENEIRSFQDFLQEESNFMP</sequence>
<evidence type="ECO:0000256" key="2">
    <source>
        <dbReference type="ARBA" id="ARBA00022475"/>
    </source>
</evidence>
<evidence type="ECO:0000256" key="10">
    <source>
        <dbReference type="PROSITE-ProRule" id="PRU00110"/>
    </source>
</evidence>
<dbReference type="InterPro" id="IPR001789">
    <property type="entry name" value="Sig_transdc_resp-reg_receiver"/>
</dbReference>
<gene>
    <name evidence="14" type="ORF">SAMN04488104_10158</name>
</gene>
<evidence type="ECO:0000313" key="15">
    <source>
        <dbReference type="Proteomes" id="UP000199060"/>
    </source>
</evidence>
<keyword evidence="4" id="KW-0812">Transmembrane</keyword>
<evidence type="ECO:0000256" key="6">
    <source>
        <dbReference type="ARBA" id="ARBA00022840"/>
    </source>
</evidence>
<keyword evidence="3 11" id="KW-0597">Phosphoprotein</keyword>
<dbReference type="InterPro" id="IPR036641">
    <property type="entry name" value="HPT_dom_sf"/>
</dbReference>
<dbReference type="Gene3D" id="3.40.50.2300">
    <property type="match status" value="1"/>
</dbReference>
<proteinExistence type="predicted"/>
<feature type="domain" description="HPt" evidence="13">
    <location>
        <begin position="153"/>
        <end position="251"/>
    </location>
</feature>
<evidence type="ECO:0000256" key="3">
    <source>
        <dbReference type="ARBA" id="ARBA00022553"/>
    </source>
</evidence>
<feature type="domain" description="Response regulatory" evidence="12">
    <location>
        <begin position="5"/>
        <end position="119"/>
    </location>
</feature>
<evidence type="ECO:0000256" key="11">
    <source>
        <dbReference type="PROSITE-ProRule" id="PRU00169"/>
    </source>
</evidence>
<feature type="modified residue" description="Phosphohistidine" evidence="10">
    <location>
        <position position="192"/>
    </location>
</feature>
<evidence type="ECO:0000256" key="1">
    <source>
        <dbReference type="ARBA" id="ARBA00004651"/>
    </source>
</evidence>
<evidence type="ECO:0000259" key="13">
    <source>
        <dbReference type="PROSITE" id="PS50894"/>
    </source>
</evidence>
<dbReference type="Proteomes" id="UP000199060">
    <property type="component" value="Unassembled WGS sequence"/>
</dbReference>
<dbReference type="Pfam" id="PF01627">
    <property type="entry name" value="Hpt"/>
    <property type="match status" value="1"/>
</dbReference>
<dbReference type="PROSITE" id="PS50110">
    <property type="entry name" value="RESPONSE_REGULATORY"/>
    <property type="match status" value="1"/>
</dbReference>
<accession>A0A1G6S1C9</accession>
<dbReference type="AlphaFoldDB" id="A0A1G6S1C9"/>
<feature type="modified residue" description="4-aspartylphosphate" evidence="11">
    <location>
        <position position="53"/>
    </location>
</feature>
<protein>
    <submittedName>
        <fullName evidence="14">CheY chemotaxis protein or a CheY-like REC (Receiver) domain</fullName>
    </submittedName>
</protein>
<dbReference type="STRING" id="686796.SAMN04488104_10158"/>
<name>A0A1G6S1C9_9BACT</name>
<dbReference type="SUPFAM" id="SSF47226">
    <property type="entry name" value="Histidine-containing phosphotransfer domain, HPT domain"/>
    <property type="match status" value="1"/>
</dbReference>
<evidence type="ECO:0000313" key="14">
    <source>
        <dbReference type="EMBL" id="SDD10638.1"/>
    </source>
</evidence>
<evidence type="ECO:0000256" key="5">
    <source>
        <dbReference type="ARBA" id="ARBA00022741"/>
    </source>
</evidence>
<dbReference type="OrthoDB" id="9796457at2"/>
<comment type="subcellular location">
    <subcellularLocation>
        <location evidence="1">Cell membrane</location>
        <topology evidence="1">Multi-pass membrane protein</topology>
    </subcellularLocation>
</comment>
<keyword evidence="2" id="KW-1003">Cell membrane</keyword>
<dbReference type="PROSITE" id="PS50894">
    <property type="entry name" value="HPT"/>
    <property type="match status" value="1"/>
</dbReference>
<keyword evidence="7" id="KW-1133">Transmembrane helix</keyword>
<dbReference type="GO" id="GO:0000160">
    <property type="term" value="P:phosphorelay signal transduction system"/>
    <property type="evidence" value="ECO:0007669"/>
    <property type="project" value="UniProtKB-KW"/>
</dbReference>
<evidence type="ECO:0000259" key="12">
    <source>
        <dbReference type="PROSITE" id="PS50110"/>
    </source>
</evidence>
<dbReference type="EMBL" id="FNAC01000015">
    <property type="protein sequence ID" value="SDD10638.1"/>
    <property type="molecule type" value="Genomic_DNA"/>
</dbReference>
<keyword evidence="8" id="KW-0902">Two-component regulatory system</keyword>
<dbReference type="CDD" id="cd17546">
    <property type="entry name" value="REC_hyHK_CKI1_RcsC-like"/>
    <property type="match status" value="1"/>
</dbReference>
<dbReference type="InterPro" id="IPR008207">
    <property type="entry name" value="Sig_transdc_His_kin_Hpt_dom"/>
</dbReference>
<dbReference type="GO" id="GO:0005886">
    <property type="term" value="C:plasma membrane"/>
    <property type="evidence" value="ECO:0007669"/>
    <property type="project" value="UniProtKB-SubCell"/>
</dbReference>
<dbReference type="RefSeq" id="WP_087939110.1">
    <property type="nucleotide sequence ID" value="NZ_FNAC01000015.1"/>
</dbReference>
<dbReference type="GO" id="GO:0004672">
    <property type="term" value="F:protein kinase activity"/>
    <property type="evidence" value="ECO:0007669"/>
    <property type="project" value="UniProtKB-ARBA"/>
</dbReference>
<dbReference type="SMART" id="SM00448">
    <property type="entry name" value="REC"/>
    <property type="match status" value="1"/>
</dbReference>
<dbReference type="GO" id="GO:0005524">
    <property type="term" value="F:ATP binding"/>
    <property type="evidence" value="ECO:0007669"/>
    <property type="project" value="UniProtKB-KW"/>
</dbReference>
<dbReference type="Gene3D" id="1.20.120.160">
    <property type="entry name" value="HPT domain"/>
    <property type="match status" value="1"/>
</dbReference>
<evidence type="ECO:0000256" key="7">
    <source>
        <dbReference type="ARBA" id="ARBA00022989"/>
    </source>
</evidence>
<keyword evidence="15" id="KW-1185">Reference proteome</keyword>
<evidence type="ECO:0000256" key="8">
    <source>
        <dbReference type="ARBA" id="ARBA00023012"/>
    </source>
</evidence>